<dbReference type="AlphaFoldDB" id="A0A2J8D4F7"/>
<reference evidence="1 2" key="1">
    <citation type="submission" date="2017-12" db="EMBL/GenBank/DDBJ databases">
        <title>Comparative genomics yields insights into virulence evolution of Verticillium dahliae.</title>
        <authorList>
            <person name="Fan R."/>
            <person name="Armitage A.D."/>
            <person name="Cascant-Lopez E."/>
            <person name="Sobczyk M."/>
            <person name="Cockerton H.M."/>
            <person name="Harrison R.J."/>
        </authorList>
    </citation>
    <scope>NUCLEOTIDE SEQUENCE [LARGE SCALE GENOMIC DNA]</scope>
    <source>
        <strain evidence="1 2">12008</strain>
    </source>
</reference>
<proteinExistence type="predicted"/>
<accession>A0A2J8D4F7</accession>
<gene>
    <name evidence="1" type="ORF">BJF96_g1879</name>
</gene>
<name>A0A2J8D4F7_VERDA</name>
<evidence type="ECO:0000313" key="1">
    <source>
        <dbReference type="EMBL" id="PNH35102.1"/>
    </source>
</evidence>
<evidence type="ECO:0000313" key="2">
    <source>
        <dbReference type="Proteomes" id="UP000236305"/>
    </source>
</evidence>
<dbReference type="EMBL" id="MPSH01000004">
    <property type="protein sequence ID" value="PNH35102.1"/>
    <property type="molecule type" value="Genomic_DNA"/>
</dbReference>
<dbReference type="Proteomes" id="UP000236305">
    <property type="component" value="Unassembled WGS sequence"/>
</dbReference>
<comment type="caution">
    <text evidence="1">The sequence shown here is derived from an EMBL/GenBank/DDBJ whole genome shotgun (WGS) entry which is preliminary data.</text>
</comment>
<protein>
    <submittedName>
        <fullName evidence="1">Uncharacterized protein</fullName>
    </submittedName>
</protein>
<sequence>MEELLLHGASMQAALFEAVTAKDASMVRMLFRLREVNKWTLGASFTLTEEYRYKGKRIPLNPLELSAALGDQVTAGVIREALLASHGHDRGNDLVASAFGTALNLADIDMASILSGFFDAWKPWATRSDKQGNSPLALLLKMILASGEETVQSNQATLQTIAGNLVRSVAADERDWLVFKNSSGESVVSIFGDNFAELEFLKPQLHETSLDHHLQARRRRAQSNPRLRVLGAMQKRHARFTIGGDESEDAGQNDE</sequence>
<organism evidence="1 2">
    <name type="scientific">Verticillium dahliae</name>
    <name type="common">Verticillium wilt</name>
    <dbReference type="NCBI Taxonomy" id="27337"/>
    <lineage>
        <taxon>Eukaryota</taxon>
        <taxon>Fungi</taxon>
        <taxon>Dikarya</taxon>
        <taxon>Ascomycota</taxon>
        <taxon>Pezizomycotina</taxon>
        <taxon>Sordariomycetes</taxon>
        <taxon>Hypocreomycetidae</taxon>
        <taxon>Glomerellales</taxon>
        <taxon>Plectosphaerellaceae</taxon>
        <taxon>Verticillium</taxon>
    </lineage>
</organism>